<dbReference type="GO" id="GO:0046872">
    <property type="term" value="F:metal ion binding"/>
    <property type="evidence" value="ECO:0007669"/>
    <property type="project" value="UniProtKB-KW"/>
</dbReference>
<evidence type="ECO:0000256" key="6">
    <source>
        <dbReference type="ARBA" id="ARBA00022723"/>
    </source>
</evidence>
<evidence type="ECO:0000256" key="2">
    <source>
        <dbReference type="ARBA" id="ARBA00004760"/>
    </source>
</evidence>
<sequence length="433" mass="48172">MSSLSLITLNCWGLKYIAKDRSQRIHAIGLALASSHHDIVLLQELWVTADFEHIKACVKQRLPFSKFFYSGALGSGLAIFSRFPIVSTSTNPYSLCGHPADLSGDWFVGKAAVSAVLRHPVLDEIEVFNTHLYSKGGETGPEYYRAHRLVNTWELAKLVRQSASLGRYVIVAGDFNSTPASVPISVIKGFGGLTDAWLEVQRRNAQSNISLSSPPENLTPEDAISIYGVTADSPLCSYSAGKPLDQFARRFFGKRLDYILYRQPSRYGSQENPVLICSQSQVKFTEQVPGHLFSHSDHFGLEATFEINEPLGERQNHPPVGLSDELLATVINALTTCYRLSLERSRKELSFFVISILSLLALTIGTAWTPVSWINPVYILVTIVISWFGTTVLYTGFIYGNWERKALMTAIEDLEMHKRNSVMSRSSSLRSSP</sequence>
<dbReference type="SUPFAM" id="SSF56219">
    <property type="entry name" value="DNase I-like"/>
    <property type="match status" value="1"/>
</dbReference>
<evidence type="ECO:0000256" key="9">
    <source>
        <dbReference type="ARBA" id="ARBA00022919"/>
    </source>
</evidence>
<gene>
    <name evidence="15" type="ORF">PNOK_0199900</name>
</gene>
<proteinExistence type="inferred from homology"/>
<protein>
    <submittedName>
        <fullName evidence="15">Inositol phosphophingolipids phospholipase C</fullName>
    </submittedName>
</protein>
<evidence type="ECO:0000256" key="3">
    <source>
        <dbReference type="ARBA" id="ARBA00004991"/>
    </source>
</evidence>
<dbReference type="PANTHER" id="PTHR16320">
    <property type="entry name" value="SPHINGOMYELINASE FAMILY MEMBER"/>
    <property type="match status" value="1"/>
</dbReference>
<feature type="domain" description="Endonuclease/exonuclease/phosphatase" evidence="14">
    <location>
        <begin position="7"/>
        <end position="265"/>
    </location>
</feature>
<dbReference type="STRING" id="2282107.A0A286UR56"/>
<dbReference type="EMBL" id="NBII01000002">
    <property type="protein sequence ID" value="PAV22042.1"/>
    <property type="molecule type" value="Genomic_DNA"/>
</dbReference>
<keyword evidence="16" id="KW-1185">Reference proteome</keyword>
<dbReference type="GO" id="GO:0004767">
    <property type="term" value="F:sphingomyelin phosphodiesterase activity"/>
    <property type="evidence" value="ECO:0007669"/>
    <property type="project" value="InterPro"/>
</dbReference>
<comment type="subcellular location">
    <subcellularLocation>
        <location evidence="1">Membrane</location>
        <topology evidence="1">Multi-pass membrane protein</topology>
    </subcellularLocation>
</comment>
<evidence type="ECO:0000256" key="4">
    <source>
        <dbReference type="ARBA" id="ARBA00006335"/>
    </source>
</evidence>
<evidence type="ECO:0000313" key="16">
    <source>
        <dbReference type="Proteomes" id="UP000217199"/>
    </source>
</evidence>
<feature type="transmembrane region" description="Helical" evidence="13">
    <location>
        <begin position="377"/>
        <end position="399"/>
    </location>
</feature>
<dbReference type="InParanoid" id="A0A286UR56"/>
<keyword evidence="11" id="KW-0443">Lipid metabolism</keyword>
<dbReference type="Pfam" id="PF03372">
    <property type="entry name" value="Exo_endo_phos"/>
    <property type="match status" value="1"/>
</dbReference>
<evidence type="ECO:0000313" key="15">
    <source>
        <dbReference type="EMBL" id="PAV22042.1"/>
    </source>
</evidence>
<dbReference type="GO" id="GO:0006665">
    <property type="term" value="P:sphingolipid metabolic process"/>
    <property type="evidence" value="ECO:0007669"/>
    <property type="project" value="UniProtKB-KW"/>
</dbReference>
<dbReference type="PANTHER" id="PTHR16320:SF24">
    <property type="entry name" value="PHOSPHODIESTERASE, PUTATIVE-RELATED"/>
    <property type="match status" value="1"/>
</dbReference>
<dbReference type="InterPro" id="IPR005135">
    <property type="entry name" value="Endo/exonuclease/phosphatase"/>
</dbReference>
<evidence type="ECO:0000256" key="10">
    <source>
        <dbReference type="ARBA" id="ARBA00022989"/>
    </source>
</evidence>
<evidence type="ECO:0000256" key="8">
    <source>
        <dbReference type="ARBA" id="ARBA00022842"/>
    </source>
</evidence>
<dbReference type="InterPro" id="IPR036691">
    <property type="entry name" value="Endo/exonu/phosph_ase_sf"/>
</dbReference>
<comment type="pathway">
    <text evidence="2">Lipid metabolism; sphingolipid metabolism.</text>
</comment>
<keyword evidence="7" id="KW-0378">Hydrolase</keyword>
<evidence type="ECO:0000259" key="14">
    <source>
        <dbReference type="Pfam" id="PF03372"/>
    </source>
</evidence>
<evidence type="ECO:0000256" key="1">
    <source>
        <dbReference type="ARBA" id="ARBA00004141"/>
    </source>
</evidence>
<comment type="pathway">
    <text evidence="3">Sphingolipid metabolism.</text>
</comment>
<dbReference type="InterPro" id="IPR038772">
    <property type="entry name" value="Sph/SMPD2-like"/>
</dbReference>
<evidence type="ECO:0000256" key="7">
    <source>
        <dbReference type="ARBA" id="ARBA00022801"/>
    </source>
</evidence>
<dbReference type="GO" id="GO:0016020">
    <property type="term" value="C:membrane"/>
    <property type="evidence" value="ECO:0007669"/>
    <property type="project" value="UniProtKB-SubCell"/>
</dbReference>
<dbReference type="Gene3D" id="3.60.10.10">
    <property type="entry name" value="Endonuclease/exonuclease/phosphatase"/>
    <property type="match status" value="1"/>
</dbReference>
<accession>A0A286UR56</accession>
<organism evidence="15 16">
    <name type="scientific">Pyrrhoderma noxium</name>
    <dbReference type="NCBI Taxonomy" id="2282107"/>
    <lineage>
        <taxon>Eukaryota</taxon>
        <taxon>Fungi</taxon>
        <taxon>Dikarya</taxon>
        <taxon>Basidiomycota</taxon>
        <taxon>Agaricomycotina</taxon>
        <taxon>Agaricomycetes</taxon>
        <taxon>Hymenochaetales</taxon>
        <taxon>Hymenochaetaceae</taxon>
        <taxon>Pyrrhoderma</taxon>
    </lineage>
</organism>
<keyword evidence="9" id="KW-0746">Sphingolipid metabolism</keyword>
<dbReference type="AlphaFoldDB" id="A0A286UR56"/>
<keyword evidence="5 13" id="KW-0812">Transmembrane</keyword>
<comment type="similarity">
    <text evidence="4">Belongs to the neutral sphingomyelinase family.</text>
</comment>
<dbReference type="OrthoDB" id="387657at2759"/>
<feature type="transmembrane region" description="Helical" evidence="13">
    <location>
        <begin position="349"/>
        <end position="371"/>
    </location>
</feature>
<dbReference type="FunCoup" id="A0A286UR56">
    <property type="interactions" value="40"/>
</dbReference>
<evidence type="ECO:0000256" key="13">
    <source>
        <dbReference type="SAM" id="Phobius"/>
    </source>
</evidence>
<evidence type="ECO:0000256" key="11">
    <source>
        <dbReference type="ARBA" id="ARBA00023098"/>
    </source>
</evidence>
<dbReference type="Proteomes" id="UP000217199">
    <property type="component" value="Unassembled WGS sequence"/>
</dbReference>
<keyword evidence="10 13" id="KW-1133">Transmembrane helix</keyword>
<keyword evidence="8" id="KW-0460">Magnesium</keyword>
<evidence type="ECO:0000256" key="12">
    <source>
        <dbReference type="ARBA" id="ARBA00023136"/>
    </source>
</evidence>
<reference evidence="15 16" key="1">
    <citation type="journal article" date="2017" name="Mol. Ecol.">
        <title>Comparative and population genomic landscape of Phellinus noxius: A hypervariable fungus causing root rot in trees.</title>
        <authorList>
            <person name="Chung C.L."/>
            <person name="Lee T.J."/>
            <person name="Akiba M."/>
            <person name="Lee H.H."/>
            <person name="Kuo T.H."/>
            <person name="Liu D."/>
            <person name="Ke H.M."/>
            <person name="Yokoi T."/>
            <person name="Roa M.B."/>
            <person name="Lu M.J."/>
            <person name="Chang Y.Y."/>
            <person name="Ann P.J."/>
            <person name="Tsai J.N."/>
            <person name="Chen C.Y."/>
            <person name="Tzean S.S."/>
            <person name="Ota Y."/>
            <person name="Hattori T."/>
            <person name="Sahashi N."/>
            <person name="Liou R.F."/>
            <person name="Kikuchi T."/>
            <person name="Tsai I.J."/>
        </authorList>
    </citation>
    <scope>NUCLEOTIDE SEQUENCE [LARGE SCALE GENOMIC DNA]</scope>
    <source>
        <strain evidence="15 16">FFPRI411160</strain>
    </source>
</reference>
<evidence type="ECO:0000256" key="5">
    <source>
        <dbReference type="ARBA" id="ARBA00022692"/>
    </source>
</evidence>
<name>A0A286UR56_9AGAM</name>
<comment type="caution">
    <text evidence="15">The sequence shown here is derived from an EMBL/GenBank/DDBJ whole genome shotgun (WGS) entry which is preliminary data.</text>
</comment>
<keyword evidence="12 13" id="KW-0472">Membrane</keyword>
<keyword evidence="6" id="KW-0479">Metal-binding</keyword>